<dbReference type="PRINTS" id="PR00455">
    <property type="entry name" value="HTHTETR"/>
</dbReference>
<dbReference type="Proteomes" id="UP000622687">
    <property type="component" value="Unassembled WGS sequence"/>
</dbReference>
<dbReference type="GO" id="GO:0003677">
    <property type="term" value="F:DNA binding"/>
    <property type="evidence" value="ECO:0007669"/>
    <property type="project" value="UniProtKB-UniRule"/>
</dbReference>
<dbReference type="PANTHER" id="PTHR43479:SF11">
    <property type="entry name" value="ACREF_ENVCD OPERON REPRESSOR-RELATED"/>
    <property type="match status" value="1"/>
</dbReference>
<dbReference type="Pfam" id="PF00440">
    <property type="entry name" value="TetR_N"/>
    <property type="match status" value="1"/>
</dbReference>
<dbReference type="InterPro" id="IPR023772">
    <property type="entry name" value="DNA-bd_HTH_TetR-type_CS"/>
</dbReference>
<dbReference type="InterPro" id="IPR036271">
    <property type="entry name" value="Tet_transcr_reg_TetR-rel_C_sf"/>
</dbReference>
<organism evidence="4 5">
    <name type="scientific">Clostridium aciditolerans</name>
    <dbReference type="NCBI Taxonomy" id="339861"/>
    <lineage>
        <taxon>Bacteria</taxon>
        <taxon>Bacillati</taxon>
        <taxon>Bacillota</taxon>
        <taxon>Clostridia</taxon>
        <taxon>Eubacteriales</taxon>
        <taxon>Clostridiaceae</taxon>
        <taxon>Clostridium</taxon>
    </lineage>
</organism>
<evidence type="ECO:0000256" key="1">
    <source>
        <dbReference type="ARBA" id="ARBA00023125"/>
    </source>
</evidence>
<dbReference type="InterPro" id="IPR050624">
    <property type="entry name" value="HTH-type_Tx_Regulator"/>
</dbReference>
<evidence type="ECO:0000256" key="2">
    <source>
        <dbReference type="PROSITE-ProRule" id="PRU00335"/>
    </source>
</evidence>
<proteinExistence type="predicted"/>
<evidence type="ECO:0000313" key="5">
    <source>
        <dbReference type="Proteomes" id="UP000622687"/>
    </source>
</evidence>
<comment type="caution">
    <text evidence="4">The sequence shown here is derived from an EMBL/GenBank/DDBJ whole genome shotgun (WGS) entry which is preliminary data.</text>
</comment>
<reference evidence="4" key="1">
    <citation type="submission" date="2020-12" db="EMBL/GenBank/DDBJ databases">
        <title>Clostridium thailandense sp. nov., a novel acetogenic bacterium isolated from peat land soil in Thailand.</title>
        <authorList>
            <person name="Chaikitkaew S."/>
            <person name="Birkeland N.K."/>
        </authorList>
    </citation>
    <scope>NUCLEOTIDE SEQUENCE</scope>
    <source>
        <strain evidence="4">DSM 17425</strain>
    </source>
</reference>
<feature type="domain" description="HTH tetR-type" evidence="3">
    <location>
        <begin position="1"/>
        <end position="61"/>
    </location>
</feature>
<dbReference type="InterPro" id="IPR001647">
    <property type="entry name" value="HTH_TetR"/>
</dbReference>
<dbReference type="Gene3D" id="1.10.357.10">
    <property type="entry name" value="Tetracycline Repressor, domain 2"/>
    <property type="match status" value="1"/>
</dbReference>
<evidence type="ECO:0000259" key="3">
    <source>
        <dbReference type="PROSITE" id="PS50977"/>
    </source>
</evidence>
<protein>
    <submittedName>
        <fullName evidence="4">TetR/AcrR family transcriptional regulator</fullName>
    </submittedName>
</protein>
<feature type="DNA-binding region" description="H-T-H motif" evidence="2">
    <location>
        <begin position="24"/>
        <end position="43"/>
    </location>
</feature>
<dbReference type="PANTHER" id="PTHR43479">
    <property type="entry name" value="ACREF/ENVCD OPERON REPRESSOR-RELATED"/>
    <property type="match status" value="1"/>
</dbReference>
<dbReference type="AlphaFoldDB" id="A0A934M7F7"/>
<sequence length="205" mass="23561">MDTKDRILRTALKLFIERGFVEVSVNDLIKEVGIAKGGFYHHFKSKDELIGEIIEKFIIPYLDELIRSVDKSVGSPTKRLQNLFKVPTDIEKNLRTDLDVNKFNNRALIILIVEAIKKYEVMTNYVIQFSNELLMKVEAVIEEGKSLGEFSSNSDSKSTAWYVISVIQGAIALWIMNPEIDIQMLFENNYKCVWQSISKSGKYNK</sequence>
<evidence type="ECO:0000313" key="4">
    <source>
        <dbReference type="EMBL" id="MBI6875638.1"/>
    </source>
</evidence>
<dbReference type="SUPFAM" id="SSF46689">
    <property type="entry name" value="Homeodomain-like"/>
    <property type="match status" value="1"/>
</dbReference>
<accession>A0A934M7F7</accession>
<dbReference type="SUPFAM" id="SSF48498">
    <property type="entry name" value="Tetracyclin repressor-like, C-terminal domain"/>
    <property type="match status" value="1"/>
</dbReference>
<gene>
    <name evidence="4" type="ORF">I6U51_23495</name>
</gene>
<dbReference type="InterPro" id="IPR009057">
    <property type="entry name" value="Homeodomain-like_sf"/>
</dbReference>
<keyword evidence="5" id="KW-1185">Reference proteome</keyword>
<keyword evidence="1 2" id="KW-0238">DNA-binding</keyword>
<dbReference type="PROSITE" id="PS50977">
    <property type="entry name" value="HTH_TETR_2"/>
    <property type="match status" value="1"/>
</dbReference>
<dbReference type="RefSeq" id="WP_211144980.1">
    <property type="nucleotide sequence ID" value="NZ_JAEEGB010000049.1"/>
</dbReference>
<dbReference type="EMBL" id="JAEEGB010000049">
    <property type="protein sequence ID" value="MBI6875638.1"/>
    <property type="molecule type" value="Genomic_DNA"/>
</dbReference>
<name>A0A934M7F7_9CLOT</name>
<dbReference type="PROSITE" id="PS01081">
    <property type="entry name" value="HTH_TETR_1"/>
    <property type="match status" value="1"/>
</dbReference>